<dbReference type="CDD" id="cd06849">
    <property type="entry name" value="lipoyl_domain"/>
    <property type="match status" value="2"/>
</dbReference>
<dbReference type="Pfam" id="PF00364">
    <property type="entry name" value="Biotin_lipoyl"/>
    <property type="match status" value="2"/>
</dbReference>
<evidence type="ECO:0000313" key="17">
    <source>
        <dbReference type="EMBL" id="MTH58399.1"/>
    </source>
</evidence>
<comment type="cofactor">
    <cofactor evidence="1">
        <name>(R)-lipoate</name>
        <dbReference type="ChEBI" id="CHEBI:83088"/>
    </cofactor>
</comment>
<dbReference type="InterPro" id="IPR011053">
    <property type="entry name" value="Single_hybrid_motif"/>
</dbReference>
<keyword evidence="9 13" id="KW-0808">Transferase</keyword>
<dbReference type="SUPFAM" id="SSF47005">
    <property type="entry name" value="Peripheral subunit-binding domain of 2-oxo acid dehydrogenase complex"/>
    <property type="match status" value="1"/>
</dbReference>
<dbReference type="EC" id="2.3.1.61" evidence="6 13"/>
<comment type="function">
    <text evidence="2 13">E2 component of the 2-oxoglutarate dehydrogenase (OGDH) complex which catalyzes the second step in the conversion of 2-oxoglutarate to succinyl-CoA and CO(2).</text>
</comment>
<evidence type="ECO:0000259" key="15">
    <source>
        <dbReference type="PROSITE" id="PS50968"/>
    </source>
</evidence>
<feature type="region of interest" description="Disordered" evidence="14">
    <location>
        <begin position="203"/>
        <end position="239"/>
    </location>
</feature>
<feature type="domain" description="Peripheral subunit-binding (PSBD)" evidence="16">
    <location>
        <begin position="214"/>
        <end position="251"/>
    </location>
</feature>
<reference evidence="17 18" key="1">
    <citation type="submission" date="2019-11" db="EMBL/GenBank/DDBJ databases">
        <authorList>
            <person name="Dong K."/>
        </authorList>
    </citation>
    <scope>NUCLEOTIDE SEQUENCE [LARGE SCALE GENOMIC DNA]</scope>
    <source>
        <strain evidence="17 18">NBRC 112902</strain>
    </source>
</reference>
<dbReference type="GO" id="GO:0005829">
    <property type="term" value="C:cytosol"/>
    <property type="evidence" value="ECO:0007669"/>
    <property type="project" value="TreeGrafter"/>
</dbReference>
<dbReference type="InterPro" id="IPR036625">
    <property type="entry name" value="E3-bd_dom_sf"/>
</dbReference>
<dbReference type="Gene3D" id="2.40.50.100">
    <property type="match status" value="2"/>
</dbReference>
<dbReference type="NCBIfam" id="NF004309">
    <property type="entry name" value="PRK05704.1"/>
    <property type="match status" value="1"/>
</dbReference>
<evidence type="ECO:0000256" key="4">
    <source>
        <dbReference type="ARBA" id="ARBA00007317"/>
    </source>
</evidence>
<comment type="subunit">
    <text evidence="5">Forms a 24-polypeptide structural core with octahedral symmetry. Part of the 2-oxoglutarate dehydrogenase (OGDH) complex composed of E1 (2-oxoglutarate dehydrogenase), E2 (dihydrolipoamide succinyltransferase) and E3 (dihydrolipoamide dehydrogenase); the complex contains multiple copies of the three enzymatic components (E1, E2 and E3).</text>
</comment>
<comment type="similarity">
    <text evidence="4 13">Belongs to the 2-oxoacid dehydrogenase family.</text>
</comment>
<feature type="domain" description="Lipoyl-binding" evidence="15">
    <location>
        <begin position="2"/>
        <end position="77"/>
    </location>
</feature>
<protein>
    <recommendedName>
        <fullName evidence="7 13">Dihydrolipoyllysine-residue succinyltransferase component of 2-oxoglutarate dehydrogenase complex</fullName>
        <ecNumber evidence="6 13">2.3.1.61</ecNumber>
    </recommendedName>
    <alternativeName>
        <fullName evidence="13">2-oxoglutarate dehydrogenase complex component E2</fullName>
    </alternativeName>
</protein>
<dbReference type="SUPFAM" id="SSF52777">
    <property type="entry name" value="CoA-dependent acyltransferases"/>
    <property type="match status" value="1"/>
</dbReference>
<organism evidence="17 18">
    <name type="scientific">Paracoccus litorisediminis</name>
    <dbReference type="NCBI Taxonomy" id="2006130"/>
    <lineage>
        <taxon>Bacteria</taxon>
        <taxon>Pseudomonadati</taxon>
        <taxon>Pseudomonadota</taxon>
        <taxon>Alphaproteobacteria</taxon>
        <taxon>Rhodobacterales</taxon>
        <taxon>Paracoccaceae</taxon>
        <taxon>Paracoccus</taxon>
    </lineage>
</organism>
<keyword evidence="8 13" id="KW-0816">Tricarboxylic acid cycle</keyword>
<proteinExistence type="inferred from homology"/>
<dbReference type="Gene3D" id="4.10.320.10">
    <property type="entry name" value="E3-binding domain"/>
    <property type="match status" value="1"/>
</dbReference>
<dbReference type="InterPro" id="IPR000089">
    <property type="entry name" value="Biotin_lipoyl"/>
</dbReference>
<evidence type="ECO:0000256" key="10">
    <source>
        <dbReference type="ARBA" id="ARBA00022823"/>
    </source>
</evidence>
<evidence type="ECO:0000256" key="8">
    <source>
        <dbReference type="ARBA" id="ARBA00022532"/>
    </source>
</evidence>
<name>A0A844HHG9_9RHOB</name>
<evidence type="ECO:0000256" key="11">
    <source>
        <dbReference type="ARBA" id="ARBA00023315"/>
    </source>
</evidence>
<dbReference type="Pfam" id="PF02817">
    <property type="entry name" value="E3_binding"/>
    <property type="match status" value="1"/>
</dbReference>
<dbReference type="GO" id="GO:0006099">
    <property type="term" value="P:tricarboxylic acid cycle"/>
    <property type="evidence" value="ECO:0007669"/>
    <property type="project" value="UniProtKB-UniRule"/>
</dbReference>
<gene>
    <name evidence="17" type="primary">odhB</name>
    <name evidence="17" type="ORF">GL300_04145</name>
</gene>
<dbReference type="Proteomes" id="UP000449846">
    <property type="component" value="Unassembled WGS sequence"/>
</dbReference>
<dbReference type="UniPathway" id="UPA00868">
    <property type="reaction ID" value="UER00840"/>
</dbReference>
<dbReference type="InterPro" id="IPR001078">
    <property type="entry name" value="2-oxoacid_DH_actylTfrase"/>
</dbReference>
<dbReference type="RefSeq" id="WP_155038280.1">
    <property type="nucleotide sequence ID" value="NZ_JBHGCD010000001.1"/>
</dbReference>
<dbReference type="Gene3D" id="3.30.559.10">
    <property type="entry name" value="Chloramphenicol acetyltransferase-like domain"/>
    <property type="match status" value="1"/>
</dbReference>
<evidence type="ECO:0000256" key="7">
    <source>
        <dbReference type="ARBA" id="ARBA00019511"/>
    </source>
</evidence>
<keyword evidence="10 13" id="KW-0450">Lipoyl</keyword>
<evidence type="ECO:0000256" key="1">
    <source>
        <dbReference type="ARBA" id="ARBA00001938"/>
    </source>
</evidence>
<sequence length="507" mass="53388">MAVELRVPTLGESVSEATVATWFKKPGDTVAVDEMLCELETDKVTVEVPSPVAGKLAEIIAAEGETVTPNALLAQIMEVGNAGPEEMLPKAETGTKPQEGQKNMSGKSVDVMVPTLGESVTEATVATWFKKVGDTVAQDEMLCELETDKVSVEVPSPVAGVLAEILAPEGETVDAVAKLAVITEGAVGAAPAKADAPKAAAPAAAPAKSGADVEDAPSAKKAMAEAGLSRDAVTGTGRDGRVMKEDVARAAAAPVASAAPAPAAAPRAPSSAQDAAREERVKMTRLRATIARRLKDAQNTAAMLTTYNEVDMSGVMNLRNTYKDQFEKKHKVKLGFMSFFVKACVHALKEVPEVNAEIDGGDVVYKHFVHMGVAVGTPNGLVVPVVRDADQKSFAQIEKEIAELGAKGRDGKLTMAEMQGGTFTISNGGVYGSLMSSPILNPPQSGILGMHKIQDRPVVVDGQIVIRPMMYLALSYDHRIVDGKGAVTFLVRIKEALEDPRRLLMDL</sequence>
<dbReference type="PANTHER" id="PTHR43416">
    <property type="entry name" value="DIHYDROLIPOYLLYSINE-RESIDUE SUCCINYLTRANSFERASE COMPONENT OF 2-OXOGLUTARATE DEHYDROGENASE COMPLEX, MITOCHONDRIAL-RELATED"/>
    <property type="match status" value="1"/>
</dbReference>
<dbReference type="EMBL" id="WMIG01000001">
    <property type="protein sequence ID" value="MTH58399.1"/>
    <property type="molecule type" value="Genomic_DNA"/>
</dbReference>
<dbReference type="OrthoDB" id="9805770at2"/>
<feature type="domain" description="Lipoyl-binding" evidence="15">
    <location>
        <begin position="108"/>
        <end position="183"/>
    </location>
</feature>
<dbReference type="GO" id="GO:0004149">
    <property type="term" value="F:dihydrolipoyllysine-residue succinyltransferase activity"/>
    <property type="evidence" value="ECO:0007669"/>
    <property type="project" value="UniProtKB-UniRule"/>
</dbReference>
<dbReference type="PROSITE" id="PS50968">
    <property type="entry name" value="BIOTINYL_LIPOYL"/>
    <property type="match status" value="2"/>
</dbReference>
<evidence type="ECO:0000256" key="13">
    <source>
        <dbReference type="RuleBase" id="RU361138"/>
    </source>
</evidence>
<dbReference type="InterPro" id="IPR006255">
    <property type="entry name" value="SucB"/>
</dbReference>
<dbReference type="GO" id="GO:0033512">
    <property type="term" value="P:L-lysine catabolic process to acetyl-CoA via saccharopine"/>
    <property type="evidence" value="ECO:0007669"/>
    <property type="project" value="UniProtKB-UniRule"/>
</dbReference>
<comment type="catalytic activity">
    <reaction evidence="12 13">
        <text>N(6)-[(R)-dihydrolipoyl]-L-lysyl-[protein] + succinyl-CoA = N(6)-[(R)-S(8)-succinyldihydrolipoyl]-L-lysyl-[protein] + CoA</text>
        <dbReference type="Rhea" id="RHEA:15213"/>
        <dbReference type="Rhea" id="RHEA-COMP:10475"/>
        <dbReference type="Rhea" id="RHEA-COMP:20092"/>
        <dbReference type="ChEBI" id="CHEBI:57287"/>
        <dbReference type="ChEBI" id="CHEBI:57292"/>
        <dbReference type="ChEBI" id="CHEBI:83100"/>
        <dbReference type="ChEBI" id="CHEBI:83120"/>
        <dbReference type="EC" id="2.3.1.61"/>
    </reaction>
</comment>
<evidence type="ECO:0000256" key="12">
    <source>
        <dbReference type="ARBA" id="ARBA00052761"/>
    </source>
</evidence>
<accession>A0A844HHG9</accession>
<evidence type="ECO:0000259" key="16">
    <source>
        <dbReference type="PROSITE" id="PS51826"/>
    </source>
</evidence>
<dbReference type="NCBIfam" id="TIGR01347">
    <property type="entry name" value="sucB"/>
    <property type="match status" value="1"/>
</dbReference>
<evidence type="ECO:0000256" key="9">
    <source>
        <dbReference type="ARBA" id="ARBA00022679"/>
    </source>
</evidence>
<dbReference type="AlphaFoldDB" id="A0A844HHG9"/>
<dbReference type="SUPFAM" id="SSF51230">
    <property type="entry name" value="Single hybrid motif"/>
    <property type="match status" value="2"/>
</dbReference>
<keyword evidence="11 13" id="KW-0012">Acyltransferase</keyword>
<dbReference type="GO" id="GO:0045252">
    <property type="term" value="C:oxoglutarate dehydrogenase complex"/>
    <property type="evidence" value="ECO:0007669"/>
    <property type="project" value="UniProtKB-UniRule"/>
</dbReference>
<evidence type="ECO:0000256" key="14">
    <source>
        <dbReference type="SAM" id="MobiDB-lite"/>
    </source>
</evidence>
<evidence type="ECO:0000256" key="6">
    <source>
        <dbReference type="ARBA" id="ARBA00012945"/>
    </source>
</evidence>
<evidence type="ECO:0000256" key="2">
    <source>
        <dbReference type="ARBA" id="ARBA00004052"/>
    </source>
</evidence>
<dbReference type="PROSITE" id="PS51826">
    <property type="entry name" value="PSBD"/>
    <property type="match status" value="1"/>
</dbReference>
<keyword evidence="18" id="KW-1185">Reference proteome</keyword>
<evidence type="ECO:0000313" key="18">
    <source>
        <dbReference type="Proteomes" id="UP000449846"/>
    </source>
</evidence>
<comment type="caution">
    <text evidence="17">The sequence shown here is derived from an EMBL/GenBank/DDBJ whole genome shotgun (WGS) entry which is preliminary data.</text>
</comment>
<dbReference type="Pfam" id="PF00198">
    <property type="entry name" value="2-oxoacid_dh"/>
    <property type="match status" value="1"/>
</dbReference>
<dbReference type="InterPro" id="IPR004167">
    <property type="entry name" value="PSBD"/>
</dbReference>
<dbReference type="InterPro" id="IPR023213">
    <property type="entry name" value="CAT-like_dom_sf"/>
</dbReference>
<evidence type="ECO:0000256" key="5">
    <source>
        <dbReference type="ARBA" id="ARBA00011666"/>
    </source>
</evidence>
<dbReference type="PANTHER" id="PTHR43416:SF5">
    <property type="entry name" value="DIHYDROLIPOYLLYSINE-RESIDUE SUCCINYLTRANSFERASE COMPONENT OF 2-OXOGLUTARATE DEHYDROGENASE COMPLEX, MITOCHONDRIAL"/>
    <property type="match status" value="1"/>
</dbReference>
<dbReference type="FunFam" id="3.30.559.10:FF:000007">
    <property type="entry name" value="Dihydrolipoamide acetyltransferase component of pyruvate dehydrogenase complex"/>
    <property type="match status" value="1"/>
</dbReference>
<feature type="compositionally biased region" description="Low complexity" evidence="14">
    <location>
        <begin position="254"/>
        <end position="274"/>
    </location>
</feature>
<feature type="region of interest" description="Disordered" evidence="14">
    <location>
        <begin position="254"/>
        <end position="280"/>
    </location>
</feature>
<comment type="pathway">
    <text evidence="3 13">Amino-acid degradation; L-lysine degradation via saccharopine pathway; glutaryl-CoA from L-lysine: step 6/6.</text>
</comment>
<dbReference type="InterPro" id="IPR050537">
    <property type="entry name" value="2-oxoacid_dehydrogenase"/>
</dbReference>
<evidence type="ECO:0000256" key="3">
    <source>
        <dbReference type="ARBA" id="ARBA00005145"/>
    </source>
</evidence>